<protein>
    <recommendedName>
        <fullName evidence="3">Peptidase C58 YopT-type domain-containing protein</fullName>
    </recommendedName>
</protein>
<dbReference type="Proteomes" id="UP000188219">
    <property type="component" value="Chromosome"/>
</dbReference>
<reference evidence="1" key="1">
    <citation type="submission" date="2017-02" db="EMBL/GenBank/DDBJ databases">
        <title>Genome of Microbulbifer agarilyticus GP101.</title>
        <authorList>
            <person name="Jung J."/>
            <person name="Bae S.S."/>
            <person name="Baek K."/>
        </authorList>
    </citation>
    <scope>NUCLEOTIDE SEQUENCE [LARGE SCALE GENOMIC DNA]</scope>
    <source>
        <strain evidence="1">GP101</strain>
    </source>
</reference>
<name>A0A1Q2M8J2_9GAMM</name>
<evidence type="ECO:0000313" key="2">
    <source>
        <dbReference type="Proteomes" id="UP000188219"/>
    </source>
</evidence>
<evidence type="ECO:0008006" key="3">
    <source>
        <dbReference type="Google" id="ProtNLM"/>
    </source>
</evidence>
<dbReference type="AlphaFoldDB" id="A0A1Q2M8J2"/>
<dbReference type="EMBL" id="CP019650">
    <property type="protein sequence ID" value="AQQ68542.1"/>
    <property type="molecule type" value="Genomic_DNA"/>
</dbReference>
<keyword evidence="2" id="KW-1185">Reference proteome</keyword>
<dbReference type="RefSeq" id="WP_077406023.1">
    <property type="nucleotide sequence ID" value="NZ_CP019650.1"/>
</dbReference>
<accession>A0A1Q2M8J2</accession>
<dbReference type="OrthoDB" id="7056988at2"/>
<gene>
    <name evidence="1" type="ORF">Mag101_13555</name>
</gene>
<organism evidence="1 2">
    <name type="scientific">Microbulbifer agarilyticus</name>
    <dbReference type="NCBI Taxonomy" id="260552"/>
    <lineage>
        <taxon>Bacteria</taxon>
        <taxon>Pseudomonadati</taxon>
        <taxon>Pseudomonadota</taxon>
        <taxon>Gammaproteobacteria</taxon>
        <taxon>Cellvibrionales</taxon>
        <taxon>Microbulbiferaceae</taxon>
        <taxon>Microbulbifer</taxon>
    </lineage>
</organism>
<evidence type="ECO:0000313" key="1">
    <source>
        <dbReference type="EMBL" id="AQQ68542.1"/>
    </source>
</evidence>
<dbReference type="KEGG" id="maga:Mag101_13555"/>
<proteinExistence type="predicted"/>
<sequence>MPNFVHASSTMSGKLLNKNVHGGNHAPKPGDWWAGDDTLDRQGVDKKRPKGHGICKGVSSAWVIAFLNGTLEASDGSVYEAYYTNFLRFQATMIKDFGSHIDTHVEKMSALHIETNIKVAEKLELVEFTEKQIPDGRWAAYISVWHHDIAIGGKWGANSTLYINEPNTGLLAYTDKADFFADLKAYIAKRRQRKKLQPTEKAGFWVCRPA</sequence>